<sequence length="271" mass="28515">MQFNVKPVLGLICALSLAACSGGGGGENKNYAKSTADFKELAQNFARVPGSAQSIGKNNSNALDKAAISEDETVLREKSRRMQEAISQCQVDMVTPDNRPGSDSQALKFSLKIGGSVCPVKANYEFGMVVSQTQMVMNLGVEMLINDSSLAALNDVYAATINGAFKANRSGGNGSLTGKILSQKFGEVTVNGSLQASGNANSSVVSGVVSFNIKGEITEFGMKEERNQSGAKTSYSINGKGVSEQEFNDTIKDLSFLKQSFTAETPATAGF</sequence>
<keyword evidence="1" id="KW-0732">Signal</keyword>
<dbReference type="PROSITE" id="PS51257">
    <property type="entry name" value="PROKAR_LIPOPROTEIN"/>
    <property type="match status" value="1"/>
</dbReference>
<evidence type="ECO:0000313" key="2">
    <source>
        <dbReference type="EMBL" id="KYG65990.1"/>
    </source>
</evidence>
<accession>A0A150WNJ9</accession>
<protein>
    <recommendedName>
        <fullName evidence="4">Lipoprotein</fullName>
    </recommendedName>
</protein>
<proteinExistence type="predicted"/>
<organism evidence="2 3">
    <name type="scientific">Bdellovibrio bacteriovorus</name>
    <dbReference type="NCBI Taxonomy" id="959"/>
    <lineage>
        <taxon>Bacteria</taxon>
        <taxon>Pseudomonadati</taxon>
        <taxon>Bdellovibrionota</taxon>
        <taxon>Bdellovibrionia</taxon>
        <taxon>Bdellovibrionales</taxon>
        <taxon>Pseudobdellovibrionaceae</taxon>
        <taxon>Bdellovibrio</taxon>
    </lineage>
</organism>
<reference evidence="2 3" key="1">
    <citation type="submission" date="2016-03" db="EMBL/GenBank/DDBJ databases">
        <authorList>
            <person name="Ploux O."/>
        </authorList>
    </citation>
    <scope>NUCLEOTIDE SEQUENCE [LARGE SCALE GENOMIC DNA]</scope>
    <source>
        <strain evidence="2 3">R0</strain>
    </source>
</reference>
<evidence type="ECO:0000256" key="1">
    <source>
        <dbReference type="SAM" id="SignalP"/>
    </source>
</evidence>
<keyword evidence="3" id="KW-1185">Reference proteome</keyword>
<evidence type="ECO:0000313" key="3">
    <source>
        <dbReference type="Proteomes" id="UP000075320"/>
    </source>
</evidence>
<dbReference type="AlphaFoldDB" id="A0A150WNJ9"/>
<dbReference type="RefSeq" id="WP_061833550.1">
    <property type="nucleotide sequence ID" value="NZ_LUKE01000001.1"/>
</dbReference>
<comment type="caution">
    <text evidence="2">The sequence shown here is derived from an EMBL/GenBank/DDBJ whole genome shotgun (WGS) entry which is preliminary data.</text>
</comment>
<gene>
    <name evidence="2" type="ORF">AZI86_02670</name>
</gene>
<dbReference type="EMBL" id="LUKE01000001">
    <property type="protein sequence ID" value="KYG65990.1"/>
    <property type="molecule type" value="Genomic_DNA"/>
</dbReference>
<feature type="signal peptide" evidence="1">
    <location>
        <begin position="1"/>
        <end position="21"/>
    </location>
</feature>
<evidence type="ECO:0008006" key="4">
    <source>
        <dbReference type="Google" id="ProtNLM"/>
    </source>
</evidence>
<name>A0A150WNJ9_BDEBC</name>
<feature type="chain" id="PRO_5007573337" description="Lipoprotein" evidence="1">
    <location>
        <begin position="22"/>
        <end position="271"/>
    </location>
</feature>
<dbReference type="Proteomes" id="UP000075320">
    <property type="component" value="Unassembled WGS sequence"/>
</dbReference>